<feature type="transmembrane region" description="Helical" evidence="6">
    <location>
        <begin position="244"/>
        <end position="266"/>
    </location>
</feature>
<dbReference type="GO" id="GO:0007166">
    <property type="term" value="P:cell surface receptor signaling pathway"/>
    <property type="evidence" value="ECO:0007669"/>
    <property type="project" value="InterPro"/>
</dbReference>
<protein>
    <submittedName>
        <fullName evidence="8">Slime mold cyclic AMP receptor-domain-containing protein</fullName>
    </submittedName>
</protein>
<dbReference type="OrthoDB" id="2122879at2759"/>
<evidence type="ECO:0000256" key="5">
    <source>
        <dbReference type="SAM" id="MobiDB-lite"/>
    </source>
</evidence>
<dbReference type="Proteomes" id="UP000271241">
    <property type="component" value="Unassembled WGS sequence"/>
</dbReference>
<feature type="transmembrane region" description="Helical" evidence="6">
    <location>
        <begin position="7"/>
        <end position="28"/>
    </location>
</feature>
<dbReference type="EMBL" id="KZ992656">
    <property type="protein sequence ID" value="RKP07934.1"/>
    <property type="molecule type" value="Genomic_DNA"/>
</dbReference>
<keyword evidence="4 6" id="KW-0472">Membrane</keyword>
<dbReference type="GO" id="GO:0005886">
    <property type="term" value="C:plasma membrane"/>
    <property type="evidence" value="ECO:0007669"/>
    <property type="project" value="TreeGrafter"/>
</dbReference>
<keyword evidence="9" id="KW-1185">Reference proteome</keyword>
<dbReference type="GO" id="GO:0004930">
    <property type="term" value="F:G protein-coupled receptor activity"/>
    <property type="evidence" value="ECO:0007669"/>
    <property type="project" value="TreeGrafter"/>
</dbReference>
<dbReference type="InterPro" id="IPR017981">
    <property type="entry name" value="GPCR_2-like_7TM"/>
</dbReference>
<proteinExistence type="predicted"/>
<evidence type="ECO:0000313" key="8">
    <source>
        <dbReference type="EMBL" id="RKP07934.1"/>
    </source>
</evidence>
<name>A0A4P9XPJ6_9FUNG</name>
<evidence type="ECO:0000256" key="6">
    <source>
        <dbReference type="SAM" id="Phobius"/>
    </source>
</evidence>
<feature type="domain" description="G-protein coupled receptors family 2 profile 2" evidence="7">
    <location>
        <begin position="13"/>
        <end position="265"/>
    </location>
</feature>
<dbReference type="GO" id="GO:0007189">
    <property type="term" value="P:adenylate cyclase-activating G protein-coupled receptor signaling pathway"/>
    <property type="evidence" value="ECO:0007669"/>
    <property type="project" value="TreeGrafter"/>
</dbReference>
<feature type="transmembrane region" description="Helical" evidence="6">
    <location>
        <begin position="207"/>
        <end position="224"/>
    </location>
</feature>
<accession>A0A4P9XPJ6</accession>
<dbReference type="Pfam" id="PF05462">
    <property type="entry name" value="Dicty_CAR"/>
    <property type="match status" value="1"/>
</dbReference>
<gene>
    <name evidence="8" type="ORF">THASP1DRAFT_23988</name>
</gene>
<dbReference type="Gene3D" id="1.20.1070.10">
    <property type="entry name" value="Rhodopsin 7-helix transmembrane proteins"/>
    <property type="match status" value="1"/>
</dbReference>
<feature type="transmembrane region" description="Helical" evidence="6">
    <location>
        <begin position="81"/>
        <end position="102"/>
    </location>
</feature>
<keyword evidence="2 6" id="KW-0812">Transmembrane</keyword>
<feature type="compositionally biased region" description="Basic residues" evidence="5">
    <location>
        <begin position="365"/>
        <end position="375"/>
    </location>
</feature>
<dbReference type="PANTHER" id="PTHR23112">
    <property type="entry name" value="G PROTEIN-COUPLED RECEPTOR 157-RELATED"/>
    <property type="match status" value="1"/>
</dbReference>
<feature type="region of interest" description="Disordered" evidence="5">
    <location>
        <begin position="350"/>
        <end position="375"/>
    </location>
</feature>
<evidence type="ECO:0000256" key="4">
    <source>
        <dbReference type="ARBA" id="ARBA00023136"/>
    </source>
</evidence>
<keyword evidence="8" id="KW-0675">Receptor</keyword>
<sequence length="375" mass="41761">MTISGEEWRVISSVATIVAAVSLTYWFIRSMRSSVSELVMLMSISKLNSTIAYIIGRHGPSAGEDSFLCQLQGVLTQYGNLAYVLWTSFIALDLLLIMLRGYSIERVCRLHRRVYLPICLTIPLLVSLIPAGIRDTKGHFFYGSAGLWCWISEANGAYRLYLLYIPLWIIFAFNISSYVSVGCAIWKKSRMVRGAAESRRHVYILEYVKNVSLYLLAFLLAWLAPSINRGYLLATNQHVYALYMLHSLSSPATGIVDLVIYLYIWWKSGGHALWRSPLSSFRLRRPSATTIAGQAHISNGDTTYVASPMQQNAVMFKSKDQQAGVDVPPRLGILDNTGHFDPDVITAARESDAAENGNGQPPSIKRSRGAKGLAH</sequence>
<evidence type="ECO:0000256" key="1">
    <source>
        <dbReference type="ARBA" id="ARBA00004141"/>
    </source>
</evidence>
<comment type="subcellular location">
    <subcellularLocation>
        <location evidence="1">Membrane</location>
        <topology evidence="1">Multi-pass membrane protein</topology>
    </subcellularLocation>
</comment>
<dbReference type="PROSITE" id="PS50261">
    <property type="entry name" value="G_PROTEIN_RECEP_F2_4"/>
    <property type="match status" value="1"/>
</dbReference>
<organism evidence="8 9">
    <name type="scientific">Thamnocephalis sphaerospora</name>
    <dbReference type="NCBI Taxonomy" id="78915"/>
    <lineage>
        <taxon>Eukaryota</taxon>
        <taxon>Fungi</taxon>
        <taxon>Fungi incertae sedis</taxon>
        <taxon>Zoopagomycota</taxon>
        <taxon>Zoopagomycotina</taxon>
        <taxon>Zoopagomycetes</taxon>
        <taxon>Zoopagales</taxon>
        <taxon>Sigmoideomycetaceae</taxon>
        <taxon>Thamnocephalis</taxon>
    </lineage>
</organism>
<feature type="transmembrane region" description="Helical" evidence="6">
    <location>
        <begin position="114"/>
        <end position="133"/>
    </location>
</feature>
<dbReference type="PANTHER" id="PTHR23112:SF0">
    <property type="entry name" value="TRANSMEMBRANE PROTEIN 116"/>
    <property type="match status" value="1"/>
</dbReference>
<feature type="transmembrane region" description="Helical" evidence="6">
    <location>
        <begin position="161"/>
        <end position="186"/>
    </location>
</feature>
<dbReference type="SUPFAM" id="SSF81321">
    <property type="entry name" value="Family A G protein-coupled receptor-like"/>
    <property type="match status" value="1"/>
</dbReference>
<dbReference type="AlphaFoldDB" id="A0A4P9XPJ6"/>
<evidence type="ECO:0000256" key="2">
    <source>
        <dbReference type="ARBA" id="ARBA00022692"/>
    </source>
</evidence>
<evidence type="ECO:0000313" key="9">
    <source>
        <dbReference type="Proteomes" id="UP000271241"/>
    </source>
</evidence>
<dbReference type="PRINTS" id="PR02001">
    <property type="entry name" value="GCR1CAMPR"/>
</dbReference>
<reference evidence="9" key="1">
    <citation type="journal article" date="2018" name="Nat. Microbiol.">
        <title>Leveraging single-cell genomics to expand the fungal tree of life.</title>
        <authorList>
            <person name="Ahrendt S.R."/>
            <person name="Quandt C.A."/>
            <person name="Ciobanu D."/>
            <person name="Clum A."/>
            <person name="Salamov A."/>
            <person name="Andreopoulos B."/>
            <person name="Cheng J.F."/>
            <person name="Woyke T."/>
            <person name="Pelin A."/>
            <person name="Henrissat B."/>
            <person name="Reynolds N.K."/>
            <person name="Benny G.L."/>
            <person name="Smith M.E."/>
            <person name="James T.Y."/>
            <person name="Grigoriev I.V."/>
        </authorList>
    </citation>
    <scope>NUCLEOTIDE SEQUENCE [LARGE SCALE GENOMIC DNA]</scope>
    <source>
        <strain evidence="9">RSA 1356</strain>
    </source>
</reference>
<evidence type="ECO:0000256" key="3">
    <source>
        <dbReference type="ARBA" id="ARBA00022989"/>
    </source>
</evidence>
<keyword evidence="3 6" id="KW-1133">Transmembrane helix</keyword>
<evidence type="ECO:0000259" key="7">
    <source>
        <dbReference type="PROSITE" id="PS50261"/>
    </source>
</evidence>
<dbReference type="InterPro" id="IPR022343">
    <property type="entry name" value="GCR1-cAMP_receptor"/>
</dbReference>